<reference evidence="2 3" key="1">
    <citation type="submission" date="2023-03" db="EMBL/GenBank/DDBJ databases">
        <title>Draft assemblies of triclosan tolerant bacteria isolated from returned activated sludge.</title>
        <authorList>
            <person name="Van Hamelsveld S."/>
        </authorList>
    </citation>
    <scope>NUCLEOTIDE SEQUENCE [LARGE SCALE GENOMIC DNA]</scope>
    <source>
        <strain evidence="2 3">GW210010_S58</strain>
    </source>
</reference>
<accession>A0ABT6B0L0</accession>
<dbReference type="RefSeq" id="WP_017225123.1">
    <property type="nucleotide sequence ID" value="NZ_JARJLM010000591.1"/>
</dbReference>
<keyword evidence="3" id="KW-1185">Reference proteome</keyword>
<proteinExistence type="predicted"/>
<organism evidence="2 3">
    <name type="scientific">Cupriavidus basilensis</name>
    <dbReference type="NCBI Taxonomy" id="68895"/>
    <lineage>
        <taxon>Bacteria</taxon>
        <taxon>Pseudomonadati</taxon>
        <taxon>Pseudomonadota</taxon>
        <taxon>Betaproteobacteria</taxon>
        <taxon>Burkholderiales</taxon>
        <taxon>Burkholderiaceae</taxon>
        <taxon>Cupriavidus</taxon>
    </lineage>
</organism>
<comment type="caution">
    <text evidence="2">The sequence shown here is derived from an EMBL/GenBank/DDBJ whole genome shotgun (WGS) entry which is preliminary data.</text>
</comment>
<dbReference type="Proteomes" id="UP001216674">
    <property type="component" value="Unassembled WGS sequence"/>
</dbReference>
<feature type="compositionally biased region" description="Gly residues" evidence="1">
    <location>
        <begin position="39"/>
        <end position="56"/>
    </location>
</feature>
<gene>
    <name evidence="2" type="ORF">P3W85_36655</name>
</gene>
<evidence type="ECO:0000313" key="3">
    <source>
        <dbReference type="Proteomes" id="UP001216674"/>
    </source>
</evidence>
<evidence type="ECO:0000256" key="1">
    <source>
        <dbReference type="SAM" id="MobiDB-lite"/>
    </source>
</evidence>
<protein>
    <submittedName>
        <fullName evidence="2">Uncharacterized protein</fullName>
    </submittedName>
</protein>
<sequence length="56" mass="5642">MRLLYLVYGIIVLFGTTFFNLGDSTSSGSSSGYGSARGWSGGSSGSSGWSSGGGHK</sequence>
<name>A0ABT6B0L0_9BURK</name>
<evidence type="ECO:0000313" key="2">
    <source>
        <dbReference type="EMBL" id="MDF3838424.1"/>
    </source>
</evidence>
<dbReference type="EMBL" id="JARJLM010000591">
    <property type="protein sequence ID" value="MDF3838424.1"/>
    <property type="molecule type" value="Genomic_DNA"/>
</dbReference>
<feature type="compositionally biased region" description="Low complexity" evidence="1">
    <location>
        <begin position="25"/>
        <end position="38"/>
    </location>
</feature>
<feature type="region of interest" description="Disordered" evidence="1">
    <location>
        <begin position="25"/>
        <end position="56"/>
    </location>
</feature>